<organism evidence="1 2">
    <name type="scientific">Dactylosporangium matsuzakiense</name>
    <dbReference type="NCBI Taxonomy" id="53360"/>
    <lineage>
        <taxon>Bacteria</taxon>
        <taxon>Bacillati</taxon>
        <taxon>Actinomycetota</taxon>
        <taxon>Actinomycetes</taxon>
        <taxon>Micromonosporales</taxon>
        <taxon>Micromonosporaceae</taxon>
        <taxon>Dactylosporangium</taxon>
    </lineage>
</organism>
<reference evidence="1" key="2">
    <citation type="submission" date="2023-01" db="EMBL/GenBank/DDBJ databases">
        <authorList>
            <person name="Sun Q."/>
            <person name="Evtushenko L."/>
        </authorList>
    </citation>
    <scope>NUCLEOTIDE SEQUENCE</scope>
    <source>
        <strain evidence="1">VKM Ac-1321</strain>
    </source>
</reference>
<sequence>MHRGRLVVLDVVTLREVRGLLRVVVVLVDAELRLRVGFRAMGLVQLVEGVVLLTRLVVAVVDVVASVAGVEVAHGVSPSLLSDCDTTDVTDCVAFRNPPNVPRVTSCQPTGGRHPGSRARIHA</sequence>
<dbReference type="Proteomes" id="UP001143480">
    <property type="component" value="Unassembled WGS sequence"/>
</dbReference>
<evidence type="ECO:0000313" key="2">
    <source>
        <dbReference type="Proteomes" id="UP001143480"/>
    </source>
</evidence>
<accession>A0A9W6KSX1</accession>
<reference evidence="1" key="1">
    <citation type="journal article" date="2014" name="Int. J. Syst. Evol. Microbiol.">
        <title>Complete genome sequence of Corynebacterium casei LMG S-19264T (=DSM 44701T), isolated from a smear-ripened cheese.</title>
        <authorList>
            <consortium name="US DOE Joint Genome Institute (JGI-PGF)"/>
            <person name="Walter F."/>
            <person name="Albersmeier A."/>
            <person name="Kalinowski J."/>
            <person name="Ruckert C."/>
        </authorList>
    </citation>
    <scope>NUCLEOTIDE SEQUENCE</scope>
    <source>
        <strain evidence="1">VKM Ac-1321</strain>
    </source>
</reference>
<dbReference type="EMBL" id="BSFP01000051">
    <property type="protein sequence ID" value="GLL04929.1"/>
    <property type="molecule type" value="Genomic_DNA"/>
</dbReference>
<comment type="caution">
    <text evidence="1">The sequence shown here is derived from an EMBL/GenBank/DDBJ whole genome shotgun (WGS) entry which is preliminary data.</text>
</comment>
<proteinExistence type="predicted"/>
<evidence type="ECO:0000313" key="1">
    <source>
        <dbReference type="EMBL" id="GLL04929.1"/>
    </source>
</evidence>
<dbReference type="AlphaFoldDB" id="A0A9W6KSX1"/>
<protein>
    <submittedName>
        <fullName evidence="1">Uncharacterized protein</fullName>
    </submittedName>
</protein>
<name>A0A9W6KSX1_9ACTN</name>
<keyword evidence="2" id="KW-1185">Reference proteome</keyword>
<gene>
    <name evidence="1" type="ORF">GCM10017581_066760</name>
</gene>